<dbReference type="Proteomes" id="UP000599074">
    <property type="component" value="Unassembled WGS sequence"/>
</dbReference>
<dbReference type="SUPFAM" id="SSF48452">
    <property type="entry name" value="TPR-like"/>
    <property type="match status" value="2"/>
</dbReference>
<accession>A0A8J3T9B8</accession>
<evidence type="ECO:0000313" key="3">
    <source>
        <dbReference type="Proteomes" id="UP000599074"/>
    </source>
</evidence>
<gene>
    <name evidence="2" type="ORF">Pme01_17460</name>
</gene>
<dbReference type="Gene3D" id="1.25.40.10">
    <property type="entry name" value="Tetratricopeptide repeat domain"/>
    <property type="match status" value="2"/>
</dbReference>
<sequence length="349" mass="38274">MPETEAGVQLEHFIAHVRLLLEGKTMEGLDAWAKRFSELGQISQFEVCQYLANAIRTADLPKHGLGVVRYAEGWLYDRMGRWQDALKAYTASLAAFQQAGIPLDAVLVIQIGSIYQDQGDWPSAADAFQQALAVAASDRHTRALVLNNLGGLALLRDDPDAAQHYYAEARELLRDNDQRNFAAATAGLAATLLDRGQPQQSQDLQLECLAIFQSLGDTHGVGSAIGGIATAQLYAGHPREAIHNYELALQIFLQTADHVRTTKTLGNLALAHQELDECDMALEYLAQAVEGYREIGDRHGEAVSLVNLARLHHRNNDFAAAKAASSTAESVCEQYGFLQELRRLPPDMD</sequence>
<dbReference type="RefSeq" id="WP_168115069.1">
    <property type="nucleotide sequence ID" value="NZ_BOON01000016.1"/>
</dbReference>
<evidence type="ECO:0000256" key="1">
    <source>
        <dbReference type="PROSITE-ProRule" id="PRU00339"/>
    </source>
</evidence>
<keyword evidence="3" id="KW-1185">Reference proteome</keyword>
<feature type="repeat" description="TPR" evidence="1">
    <location>
        <begin position="105"/>
        <end position="138"/>
    </location>
</feature>
<evidence type="ECO:0008006" key="4">
    <source>
        <dbReference type="Google" id="ProtNLM"/>
    </source>
</evidence>
<protein>
    <recommendedName>
        <fullName evidence="4">Tetratricopeptide repeat protein</fullName>
    </recommendedName>
</protein>
<proteinExistence type="predicted"/>
<comment type="caution">
    <text evidence="2">The sequence shown here is derived from an EMBL/GenBank/DDBJ whole genome shotgun (WGS) entry which is preliminary data.</text>
</comment>
<dbReference type="AlphaFoldDB" id="A0A8J3T9B8"/>
<organism evidence="2 3">
    <name type="scientific">Planosporangium mesophilum</name>
    <dbReference type="NCBI Taxonomy" id="689768"/>
    <lineage>
        <taxon>Bacteria</taxon>
        <taxon>Bacillati</taxon>
        <taxon>Actinomycetota</taxon>
        <taxon>Actinomycetes</taxon>
        <taxon>Micromonosporales</taxon>
        <taxon>Micromonosporaceae</taxon>
        <taxon>Planosporangium</taxon>
    </lineage>
</organism>
<dbReference type="Pfam" id="PF13424">
    <property type="entry name" value="TPR_12"/>
    <property type="match status" value="3"/>
</dbReference>
<reference evidence="2" key="1">
    <citation type="submission" date="2021-01" db="EMBL/GenBank/DDBJ databases">
        <title>Whole genome shotgun sequence of Planosporangium mesophilum NBRC 109066.</title>
        <authorList>
            <person name="Komaki H."/>
            <person name="Tamura T."/>
        </authorList>
    </citation>
    <scope>NUCLEOTIDE SEQUENCE</scope>
    <source>
        <strain evidence="2">NBRC 109066</strain>
    </source>
</reference>
<evidence type="ECO:0000313" key="2">
    <source>
        <dbReference type="EMBL" id="GII22149.1"/>
    </source>
</evidence>
<dbReference type="SMART" id="SM00028">
    <property type="entry name" value="TPR"/>
    <property type="match status" value="6"/>
</dbReference>
<keyword evidence="1" id="KW-0802">TPR repeat</keyword>
<dbReference type="PROSITE" id="PS50005">
    <property type="entry name" value="TPR"/>
    <property type="match status" value="1"/>
</dbReference>
<dbReference type="InterPro" id="IPR011990">
    <property type="entry name" value="TPR-like_helical_dom_sf"/>
</dbReference>
<dbReference type="EMBL" id="BOON01000016">
    <property type="protein sequence ID" value="GII22149.1"/>
    <property type="molecule type" value="Genomic_DNA"/>
</dbReference>
<name>A0A8J3T9B8_9ACTN</name>
<dbReference type="InterPro" id="IPR019734">
    <property type="entry name" value="TPR_rpt"/>
</dbReference>
<dbReference type="PANTHER" id="PTHR10098">
    <property type="entry name" value="RAPSYN-RELATED"/>
    <property type="match status" value="1"/>
</dbReference>